<evidence type="ECO:0000256" key="7">
    <source>
        <dbReference type="SAM" id="MobiDB-lite"/>
    </source>
</evidence>
<reference evidence="10 11" key="1">
    <citation type="submission" date="2019-03" db="EMBL/GenBank/DDBJ databases">
        <title>Genomic Encyclopedia of Type Strains, Phase IV (KMG-IV): sequencing the most valuable type-strain genomes for metagenomic binning, comparative biology and taxonomic classification.</title>
        <authorList>
            <person name="Goeker M."/>
        </authorList>
    </citation>
    <scope>NUCLEOTIDE SEQUENCE [LARGE SCALE GENOMIC DNA]</scope>
    <source>
        <strain evidence="10 11">LX-B</strain>
    </source>
</reference>
<keyword evidence="10" id="KW-0966">Cell projection</keyword>
<evidence type="ECO:0000256" key="6">
    <source>
        <dbReference type="ARBA" id="ARBA00023136"/>
    </source>
</evidence>
<sequence>MDRQILSQEEINALLRENDSNEQLSPLQKDALGEIGNISYGSASTALSDILKKRVVIDTPTVRVTNQKEIKEAHPVPYVIVEVNYKKGLSGSNVLILKVSDSAVIADLMMGGDGSNPSPDLSEMELSAVGEAMNQMVGSACTSLSTLLSKRIDIDPPLVEKVNLSEDKPFIRFQNMEDLLVVVSFRMKIEELIDSEIMLLMPFPLAVDLADSLLALTEGAAHPVHEAPAQPVPQAATEAIPAPSQRSIPPQPQPIPEVRQPQVMVQPAQFSPLGAAKTGKEAVSGNIGLIMDVPLQVTVELGSTRMKIKEILELGLGSIIELEKLAGDPVDVLVNGKLIAKGEVVVIDENFGIKITDIISPIERATTLQ</sequence>
<dbReference type="InterPro" id="IPR036429">
    <property type="entry name" value="SpoA-like_sf"/>
</dbReference>
<feature type="region of interest" description="Disordered" evidence="7">
    <location>
        <begin position="232"/>
        <end position="251"/>
    </location>
</feature>
<evidence type="ECO:0000259" key="8">
    <source>
        <dbReference type="Pfam" id="PF01052"/>
    </source>
</evidence>
<dbReference type="PRINTS" id="PR00956">
    <property type="entry name" value="FLGMOTORFLIN"/>
</dbReference>
<keyword evidence="10" id="KW-0282">Flagellum</keyword>
<keyword evidence="6" id="KW-0472">Membrane</keyword>
<evidence type="ECO:0000313" key="10">
    <source>
        <dbReference type="EMBL" id="TCL66554.1"/>
    </source>
</evidence>
<dbReference type="EMBL" id="SLUN01000015">
    <property type="protein sequence ID" value="TCL66554.1"/>
    <property type="molecule type" value="Genomic_DNA"/>
</dbReference>
<dbReference type="GO" id="GO:0003774">
    <property type="term" value="F:cytoskeletal motor activity"/>
    <property type="evidence" value="ECO:0007669"/>
    <property type="project" value="InterPro"/>
</dbReference>
<dbReference type="InterPro" id="IPR028976">
    <property type="entry name" value="CheC-like_sf"/>
</dbReference>
<dbReference type="GO" id="GO:0009425">
    <property type="term" value="C:bacterial-type flagellum basal body"/>
    <property type="evidence" value="ECO:0007669"/>
    <property type="project" value="InterPro"/>
</dbReference>
<accession>A0A4R1RK56</accession>
<dbReference type="GO" id="GO:0005886">
    <property type="term" value="C:plasma membrane"/>
    <property type="evidence" value="ECO:0007669"/>
    <property type="project" value="UniProtKB-SubCell"/>
</dbReference>
<dbReference type="OrthoDB" id="9773459at2"/>
<keyword evidence="4" id="KW-0145">Chemotaxis</keyword>
<feature type="domain" description="CheC-like protein" evidence="9">
    <location>
        <begin position="124"/>
        <end position="157"/>
    </location>
</feature>
<dbReference type="PANTHER" id="PTHR43484">
    <property type="match status" value="1"/>
</dbReference>
<dbReference type="InterPro" id="IPR012826">
    <property type="entry name" value="FliN"/>
</dbReference>
<dbReference type="PANTHER" id="PTHR43484:SF1">
    <property type="entry name" value="FLAGELLAR MOTOR SWITCH PROTEIN FLIN"/>
    <property type="match status" value="1"/>
</dbReference>
<evidence type="ECO:0000256" key="1">
    <source>
        <dbReference type="ARBA" id="ARBA00004413"/>
    </source>
</evidence>
<name>A0A4R1RK56_HYDET</name>
<gene>
    <name evidence="10" type="ORF">EDC14_101597</name>
</gene>
<dbReference type="Gene3D" id="2.30.330.10">
    <property type="entry name" value="SpoA-like"/>
    <property type="match status" value="1"/>
</dbReference>
<evidence type="ECO:0000259" key="9">
    <source>
        <dbReference type="Pfam" id="PF04509"/>
    </source>
</evidence>
<keyword evidence="10" id="KW-0969">Cilium</keyword>
<dbReference type="InterPro" id="IPR001172">
    <property type="entry name" value="FliN_T3SS_HrcQb"/>
</dbReference>
<organism evidence="10 11">
    <name type="scientific">Hydrogenispora ethanolica</name>
    <dbReference type="NCBI Taxonomy" id="1082276"/>
    <lineage>
        <taxon>Bacteria</taxon>
        <taxon>Bacillati</taxon>
        <taxon>Bacillota</taxon>
        <taxon>Hydrogenispora</taxon>
    </lineage>
</organism>
<feature type="compositionally biased region" description="Low complexity" evidence="7">
    <location>
        <begin position="239"/>
        <end position="248"/>
    </location>
</feature>
<dbReference type="GO" id="GO:0071973">
    <property type="term" value="P:bacterial-type flagellum-dependent cell motility"/>
    <property type="evidence" value="ECO:0007669"/>
    <property type="project" value="InterPro"/>
</dbReference>
<dbReference type="NCBIfam" id="TIGR02480">
    <property type="entry name" value="fliN"/>
    <property type="match status" value="1"/>
</dbReference>
<dbReference type="InterPro" id="IPR007597">
    <property type="entry name" value="CheC"/>
</dbReference>
<dbReference type="AlphaFoldDB" id="A0A4R1RK56"/>
<dbReference type="NCBIfam" id="NF005995">
    <property type="entry name" value="PRK08119.1"/>
    <property type="match status" value="1"/>
</dbReference>
<keyword evidence="3" id="KW-1003">Cell membrane</keyword>
<feature type="domain" description="Flagellar motor switch protein FliN-like C-terminal" evidence="8">
    <location>
        <begin position="290"/>
        <end position="359"/>
    </location>
</feature>
<evidence type="ECO:0000256" key="5">
    <source>
        <dbReference type="ARBA" id="ARBA00022779"/>
    </source>
</evidence>
<evidence type="ECO:0000313" key="11">
    <source>
        <dbReference type="Proteomes" id="UP000295008"/>
    </source>
</evidence>
<evidence type="ECO:0000256" key="4">
    <source>
        <dbReference type="ARBA" id="ARBA00022500"/>
    </source>
</evidence>
<dbReference type="GO" id="GO:0016787">
    <property type="term" value="F:hydrolase activity"/>
    <property type="evidence" value="ECO:0007669"/>
    <property type="project" value="InterPro"/>
</dbReference>
<dbReference type="GO" id="GO:0006935">
    <property type="term" value="P:chemotaxis"/>
    <property type="evidence" value="ECO:0007669"/>
    <property type="project" value="UniProtKB-KW"/>
</dbReference>
<keyword evidence="5" id="KW-0283">Flagellar rotation</keyword>
<keyword evidence="11" id="KW-1185">Reference proteome</keyword>
<dbReference type="Gene3D" id="3.40.1550.10">
    <property type="entry name" value="CheC-like"/>
    <property type="match status" value="1"/>
</dbReference>
<feature type="domain" description="CheC-like protein" evidence="9">
    <location>
        <begin position="28"/>
        <end position="62"/>
    </location>
</feature>
<proteinExistence type="inferred from homology"/>
<dbReference type="Pfam" id="PF01052">
    <property type="entry name" value="FliMN_C"/>
    <property type="match status" value="1"/>
</dbReference>
<comment type="similarity">
    <text evidence="2">Belongs to the FliN/MopA/SpaO family.</text>
</comment>
<comment type="subcellular location">
    <subcellularLocation>
        <location evidence="1">Cell membrane</location>
        <topology evidence="1">Peripheral membrane protein</topology>
        <orientation evidence="1">Cytoplasmic side</orientation>
    </subcellularLocation>
</comment>
<dbReference type="SUPFAM" id="SSF101801">
    <property type="entry name" value="Surface presentation of antigens (SPOA)"/>
    <property type="match status" value="1"/>
</dbReference>
<evidence type="ECO:0000256" key="2">
    <source>
        <dbReference type="ARBA" id="ARBA00009226"/>
    </source>
</evidence>
<dbReference type="RefSeq" id="WP_132014791.1">
    <property type="nucleotide sequence ID" value="NZ_SLUN01000015.1"/>
</dbReference>
<dbReference type="InterPro" id="IPR051469">
    <property type="entry name" value="FliN/MopA/SpaO"/>
</dbReference>
<dbReference type="InterPro" id="IPR001543">
    <property type="entry name" value="FliN-like_C"/>
</dbReference>
<protein>
    <submittedName>
        <fullName evidence="10">Flagellar motor switch protein FliN/FliY</fullName>
    </submittedName>
</protein>
<evidence type="ECO:0000256" key="3">
    <source>
        <dbReference type="ARBA" id="ARBA00022475"/>
    </source>
</evidence>
<dbReference type="Proteomes" id="UP000295008">
    <property type="component" value="Unassembled WGS sequence"/>
</dbReference>
<comment type="caution">
    <text evidence="10">The sequence shown here is derived from an EMBL/GenBank/DDBJ whole genome shotgun (WGS) entry which is preliminary data.</text>
</comment>
<dbReference type="Pfam" id="PF04509">
    <property type="entry name" value="CheC"/>
    <property type="match status" value="2"/>
</dbReference>
<dbReference type="CDD" id="cd17907">
    <property type="entry name" value="FliY_FliN-Y"/>
    <property type="match status" value="1"/>
</dbReference>
<dbReference type="SUPFAM" id="SSF103039">
    <property type="entry name" value="CheC-like"/>
    <property type="match status" value="1"/>
</dbReference>